<dbReference type="EMBL" id="ML996695">
    <property type="protein sequence ID" value="KAF2400327.1"/>
    <property type="molecule type" value="Genomic_DNA"/>
</dbReference>
<feature type="compositionally biased region" description="Basic and acidic residues" evidence="1">
    <location>
        <begin position="121"/>
        <end position="135"/>
    </location>
</feature>
<keyword evidence="3" id="KW-1185">Reference proteome</keyword>
<accession>A0A6G1HWW2</accession>
<organism evidence="2 3">
    <name type="scientific">Trichodelitschia bisporula</name>
    <dbReference type="NCBI Taxonomy" id="703511"/>
    <lineage>
        <taxon>Eukaryota</taxon>
        <taxon>Fungi</taxon>
        <taxon>Dikarya</taxon>
        <taxon>Ascomycota</taxon>
        <taxon>Pezizomycotina</taxon>
        <taxon>Dothideomycetes</taxon>
        <taxon>Dothideomycetes incertae sedis</taxon>
        <taxon>Phaeotrichales</taxon>
        <taxon>Phaeotrichaceae</taxon>
        <taxon>Trichodelitschia</taxon>
    </lineage>
</organism>
<proteinExistence type="predicted"/>
<protein>
    <submittedName>
        <fullName evidence="2">Uncharacterized protein</fullName>
    </submittedName>
</protein>
<sequence>MSAQPPPSAAYSTPSNPATKDPTESRAAASHHRPSEGDITARRTPPTHEADGQPSALGRGVHGAPPGEEVSGKTEEDVGRHHELDGEQMAMPGEGRVRDAVAGGGGRSGVGGFGEGGVEGGIDRKKEEQKQARDAMKHKRESNADAGGLGQGSGPAELAAGGGGPNNA</sequence>
<evidence type="ECO:0000313" key="2">
    <source>
        <dbReference type="EMBL" id="KAF2400327.1"/>
    </source>
</evidence>
<evidence type="ECO:0000313" key="3">
    <source>
        <dbReference type="Proteomes" id="UP000799640"/>
    </source>
</evidence>
<feature type="compositionally biased region" description="Basic and acidic residues" evidence="1">
    <location>
        <begin position="33"/>
        <end position="51"/>
    </location>
</feature>
<feature type="compositionally biased region" description="Gly residues" evidence="1">
    <location>
        <begin position="102"/>
        <end position="120"/>
    </location>
</feature>
<evidence type="ECO:0000256" key="1">
    <source>
        <dbReference type="SAM" id="MobiDB-lite"/>
    </source>
</evidence>
<gene>
    <name evidence="2" type="ORF">EJ06DRAFT_556657</name>
</gene>
<dbReference type="AlphaFoldDB" id="A0A6G1HWW2"/>
<dbReference type="OrthoDB" id="3438962at2759"/>
<reference evidence="2" key="1">
    <citation type="journal article" date="2020" name="Stud. Mycol.">
        <title>101 Dothideomycetes genomes: a test case for predicting lifestyles and emergence of pathogens.</title>
        <authorList>
            <person name="Haridas S."/>
            <person name="Albert R."/>
            <person name="Binder M."/>
            <person name="Bloem J."/>
            <person name="Labutti K."/>
            <person name="Salamov A."/>
            <person name="Andreopoulos B."/>
            <person name="Baker S."/>
            <person name="Barry K."/>
            <person name="Bills G."/>
            <person name="Bluhm B."/>
            <person name="Cannon C."/>
            <person name="Castanera R."/>
            <person name="Culley D."/>
            <person name="Daum C."/>
            <person name="Ezra D."/>
            <person name="Gonzalez J."/>
            <person name="Henrissat B."/>
            <person name="Kuo A."/>
            <person name="Liang C."/>
            <person name="Lipzen A."/>
            <person name="Lutzoni F."/>
            <person name="Magnuson J."/>
            <person name="Mondo S."/>
            <person name="Nolan M."/>
            <person name="Ohm R."/>
            <person name="Pangilinan J."/>
            <person name="Park H.-J."/>
            <person name="Ramirez L."/>
            <person name="Alfaro M."/>
            <person name="Sun H."/>
            <person name="Tritt A."/>
            <person name="Yoshinaga Y."/>
            <person name="Zwiers L.-H."/>
            <person name="Turgeon B."/>
            <person name="Goodwin S."/>
            <person name="Spatafora J."/>
            <person name="Crous P."/>
            <person name="Grigoriev I."/>
        </authorList>
    </citation>
    <scope>NUCLEOTIDE SEQUENCE</scope>
    <source>
        <strain evidence="2">CBS 262.69</strain>
    </source>
</reference>
<dbReference type="Proteomes" id="UP000799640">
    <property type="component" value="Unassembled WGS sequence"/>
</dbReference>
<feature type="compositionally biased region" description="Basic and acidic residues" evidence="1">
    <location>
        <begin position="70"/>
        <end position="85"/>
    </location>
</feature>
<feature type="region of interest" description="Disordered" evidence="1">
    <location>
        <begin position="1"/>
        <end position="168"/>
    </location>
</feature>
<name>A0A6G1HWW2_9PEZI</name>